<name>A0A2K3KWA5_TRIPR</name>
<reference evidence="1 2" key="2">
    <citation type="journal article" date="2017" name="Front. Plant Sci.">
        <title>Gene Classification and Mining of Molecular Markers Useful in Red Clover (Trifolium pratense) Breeding.</title>
        <authorList>
            <person name="Istvanek J."/>
            <person name="Dluhosova J."/>
            <person name="Dluhos P."/>
            <person name="Patkova L."/>
            <person name="Nedelnik J."/>
            <person name="Repkova J."/>
        </authorList>
    </citation>
    <scope>NUCLEOTIDE SEQUENCE [LARGE SCALE GENOMIC DNA]</scope>
    <source>
        <strain evidence="2">cv. Tatra</strain>
        <tissue evidence="1">Young leaves</tissue>
    </source>
</reference>
<evidence type="ECO:0000313" key="1">
    <source>
        <dbReference type="EMBL" id="PNX70555.1"/>
    </source>
</evidence>
<sequence length="113" mass="12884">MEEETNRQERWMQTTNELLGAVRKETCQPYSIPVVPDELRKSNETAYMPKVVSIGPLYKGKKELLPMEEIKWRCLTSLLSRTFGQDTIATCLDTVIKSDAAVRASYVDEIALD</sequence>
<organism evidence="1 2">
    <name type="scientific">Trifolium pratense</name>
    <name type="common">Red clover</name>
    <dbReference type="NCBI Taxonomy" id="57577"/>
    <lineage>
        <taxon>Eukaryota</taxon>
        <taxon>Viridiplantae</taxon>
        <taxon>Streptophyta</taxon>
        <taxon>Embryophyta</taxon>
        <taxon>Tracheophyta</taxon>
        <taxon>Spermatophyta</taxon>
        <taxon>Magnoliopsida</taxon>
        <taxon>eudicotyledons</taxon>
        <taxon>Gunneridae</taxon>
        <taxon>Pentapetalae</taxon>
        <taxon>rosids</taxon>
        <taxon>fabids</taxon>
        <taxon>Fabales</taxon>
        <taxon>Fabaceae</taxon>
        <taxon>Papilionoideae</taxon>
        <taxon>50 kb inversion clade</taxon>
        <taxon>NPAAA clade</taxon>
        <taxon>Hologalegina</taxon>
        <taxon>IRL clade</taxon>
        <taxon>Trifolieae</taxon>
        <taxon>Trifolium</taxon>
    </lineage>
</organism>
<dbReference type="AlphaFoldDB" id="A0A2K3KWA5"/>
<dbReference type="Pfam" id="PF03140">
    <property type="entry name" value="DUF247"/>
    <property type="match status" value="1"/>
</dbReference>
<reference evidence="1 2" key="1">
    <citation type="journal article" date="2014" name="Am. J. Bot.">
        <title>Genome assembly and annotation for red clover (Trifolium pratense; Fabaceae).</title>
        <authorList>
            <person name="Istvanek J."/>
            <person name="Jaros M."/>
            <person name="Krenek A."/>
            <person name="Repkova J."/>
        </authorList>
    </citation>
    <scope>NUCLEOTIDE SEQUENCE [LARGE SCALE GENOMIC DNA]</scope>
    <source>
        <strain evidence="2">cv. Tatra</strain>
        <tissue evidence="1">Young leaves</tissue>
    </source>
</reference>
<dbReference type="InterPro" id="IPR004158">
    <property type="entry name" value="DUF247_pln"/>
</dbReference>
<dbReference type="EMBL" id="ASHM01114389">
    <property type="protein sequence ID" value="PNX70555.1"/>
    <property type="molecule type" value="Genomic_DNA"/>
</dbReference>
<dbReference type="STRING" id="57577.A0A2K3KWA5"/>
<accession>A0A2K3KWA5</accession>
<protein>
    <submittedName>
        <fullName evidence="1">Uncharacterized protein</fullName>
    </submittedName>
</protein>
<evidence type="ECO:0000313" key="2">
    <source>
        <dbReference type="Proteomes" id="UP000236291"/>
    </source>
</evidence>
<gene>
    <name evidence="1" type="ORF">L195_g057510</name>
</gene>
<dbReference type="PANTHER" id="PTHR31170:SF20">
    <property type="entry name" value="DUF247 DOMAIN PROTEIN"/>
    <property type="match status" value="1"/>
</dbReference>
<comment type="caution">
    <text evidence="1">The sequence shown here is derived from an EMBL/GenBank/DDBJ whole genome shotgun (WGS) entry which is preliminary data.</text>
</comment>
<dbReference type="PANTHER" id="PTHR31170">
    <property type="entry name" value="BNAC04G53230D PROTEIN"/>
    <property type="match status" value="1"/>
</dbReference>
<proteinExistence type="predicted"/>
<dbReference type="Proteomes" id="UP000236291">
    <property type="component" value="Unassembled WGS sequence"/>
</dbReference>
<feature type="non-terminal residue" evidence="1">
    <location>
        <position position="113"/>
    </location>
</feature>